<protein>
    <submittedName>
        <fullName evidence="2">Uncharacterized protein</fullName>
    </submittedName>
</protein>
<accession>N6TNQ2</accession>
<evidence type="ECO:0000313" key="2">
    <source>
        <dbReference type="EMBL" id="ENN79613.1"/>
    </source>
</evidence>
<dbReference type="OrthoDB" id="410155at2759"/>
<dbReference type="HOGENOM" id="CLU_000680_38_1_1"/>
<dbReference type="InterPro" id="IPR005135">
    <property type="entry name" value="Endo/exonuclease/phosphatase"/>
</dbReference>
<feature type="compositionally biased region" description="Polar residues" evidence="1">
    <location>
        <begin position="290"/>
        <end position="306"/>
    </location>
</feature>
<dbReference type="EMBL" id="KB740676">
    <property type="protein sequence ID" value="ENN79613.1"/>
    <property type="molecule type" value="Genomic_DNA"/>
</dbReference>
<dbReference type="PANTHER" id="PTHR33273">
    <property type="entry name" value="DOMAIN-CONTAINING PROTEIN, PUTATIVE-RELATED"/>
    <property type="match status" value="1"/>
</dbReference>
<dbReference type="AlphaFoldDB" id="N6TNQ2"/>
<dbReference type="InterPro" id="IPR036691">
    <property type="entry name" value="Endo/exonu/phosph_ase_sf"/>
</dbReference>
<sequence length="602" mass="68808">MFEFESYLREDDVDIAFFQETFLQPQTQYRLNNYKIYRNNRPNNNSGGTAIVIKSSLAHSQTPPTANTVIEHTSIILNMENSQIRIISAYKRPRVHTSQQHYDSILNSLPTLLAGDCRKNGGCRKNNAEGHKLLKYAQDLNFEIFSPTEPTHFDHRTPDILDIALAKDISHTITLTNSDSLSSDHNPIIININEQYACNPLAPTPHIDWDTLSNYLGGAQIRDHFPQNANDLNILTKTLTKPSPPPLPPEIKTLIKSHNKIKRRAKQFADSELNKQANRISKQIKIQITPSKTKRGSNSWKTSQLATPMPTPGKGTRKTYFPPIHGERGLVYTDEEKAEAFADSLERQFSPNMSQTDDLDFKEEVENIHREIRHRQTPPNSPAIPPVTLPELKAQITALKTLKSRPRPDQISNKTLKLLPETLLNQHLTLINASFTIRTFPTPWKTASVIVIAKPSQNKTFPQNWRPISLQSSLSPKSRKRNLFLKNKILIYKQVIRSQIGYAAPILSQTSKTAITKLQRFQKKIFRRMTRPPWYVRNSQIHANLEIETIEDFISRLHDKFKTLVLPHPNPLIKSTFAQKIPKQNFLTPTSLMASPPWYHPP</sequence>
<organism evidence="2">
    <name type="scientific">Dendroctonus ponderosae</name>
    <name type="common">Mountain pine beetle</name>
    <dbReference type="NCBI Taxonomy" id="77166"/>
    <lineage>
        <taxon>Eukaryota</taxon>
        <taxon>Metazoa</taxon>
        <taxon>Ecdysozoa</taxon>
        <taxon>Arthropoda</taxon>
        <taxon>Hexapoda</taxon>
        <taxon>Insecta</taxon>
        <taxon>Pterygota</taxon>
        <taxon>Neoptera</taxon>
        <taxon>Endopterygota</taxon>
        <taxon>Coleoptera</taxon>
        <taxon>Polyphaga</taxon>
        <taxon>Cucujiformia</taxon>
        <taxon>Curculionidae</taxon>
        <taxon>Scolytinae</taxon>
        <taxon>Dendroctonus</taxon>
    </lineage>
</organism>
<dbReference type="SUPFAM" id="SSF56219">
    <property type="entry name" value="DNase I-like"/>
    <property type="match status" value="1"/>
</dbReference>
<dbReference type="PANTHER" id="PTHR33273:SF4">
    <property type="entry name" value="ENDONUCLEASE_EXONUCLEASE_PHOSPHATASE DOMAIN-CONTAINING PROTEIN"/>
    <property type="match status" value="1"/>
</dbReference>
<gene>
    <name evidence="2" type="ORF">YQE_03940</name>
</gene>
<dbReference type="Gene3D" id="3.60.10.10">
    <property type="entry name" value="Endonuclease/exonuclease/phosphatase"/>
    <property type="match status" value="1"/>
</dbReference>
<dbReference type="OMA" id="IHYETTI"/>
<dbReference type="GO" id="GO:0003824">
    <property type="term" value="F:catalytic activity"/>
    <property type="evidence" value="ECO:0007669"/>
    <property type="project" value="InterPro"/>
</dbReference>
<name>N6TNQ2_DENPD</name>
<evidence type="ECO:0000256" key="1">
    <source>
        <dbReference type="SAM" id="MobiDB-lite"/>
    </source>
</evidence>
<dbReference type="Pfam" id="PF14529">
    <property type="entry name" value="Exo_endo_phos_2"/>
    <property type="match status" value="1"/>
</dbReference>
<reference evidence="2" key="1">
    <citation type="journal article" date="2013" name="Genome Biol.">
        <title>Draft genome of the mountain pine beetle, Dendroctonus ponderosae Hopkins, a major forest pest.</title>
        <authorList>
            <person name="Keeling C.I."/>
            <person name="Yuen M.M."/>
            <person name="Liao N.Y."/>
            <person name="Docking T.R."/>
            <person name="Chan S.K."/>
            <person name="Taylor G.A."/>
            <person name="Palmquist D.L."/>
            <person name="Jackman S.D."/>
            <person name="Nguyen A."/>
            <person name="Li M."/>
            <person name="Henderson H."/>
            <person name="Janes J.K."/>
            <person name="Zhao Y."/>
            <person name="Pandoh P."/>
            <person name="Moore R."/>
            <person name="Sperling F.A."/>
            <person name="Huber D.P."/>
            <person name="Birol I."/>
            <person name="Jones S.J."/>
            <person name="Bohlmann J."/>
        </authorList>
    </citation>
    <scope>NUCLEOTIDE SEQUENCE</scope>
</reference>
<proteinExistence type="predicted"/>
<feature type="region of interest" description="Disordered" evidence="1">
    <location>
        <begin position="290"/>
        <end position="322"/>
    </location>
</feature>
<feature type="non-terminal residue" evidence="2">
    <location>
        <position position="1"/>
    </location>
</feature>